<dbReference type="SMART" id="SM00422">
    <property type="entry name" value="HTH_MERR"/>
    <property type="match status" value="1"/>
</dbReference>
<keyword evidence="1" id="KW-0238">DNA-binding</keyword>
<reference evidence="4 5" key="1">
    <citation type="submission" date="2022-01" db="EMBL/GenBank/DDBJ databases">
        <authorList>
            <person name="Riesco R."/>
            <person name="Trujillo M.E."/>
        </authorList>
    </citation>
    <scope>NUCLEOTIDE SEQUENCE [LARGE SCALE GENOMIC DNA]</scope>
    <source>
        <strain evidence="4 5">NIE79</strain>
    </source>
</reference>
<dbReference type="PROSITE" id="PS50937">
    <property type="entry name" value="HTH_MERR_2"/>
    <property type="match status" value="1"/>
</dbReference>
<proteinExistence type="predicted"/>
<dbReference type="InterPro" id="IPR009061">
    <property type="entry name" value="DNA-bd_dom_put_sf"/>
</dbReference>
<evidence type="ECO:0000313" key="5">
    <source>
        <dbReference type="Proteomes" id="UP001201629"/>
    </source>
</evidence>
<evidence type="ECO:0000313" key="4">
    <source>
        <dbReference type="EMBL" id="MCG5443174.1"/>
    </source>
</evidence>
<accession>A0ABS9N1K8</accession>
<comment type="caution">
    <text evidence="4">The sequence shown here is derived from an EMBL/GenBank/DDBJ whole genome shotgun (WGS) entry which is preliminary data.</text>
</comment>
<dbReference type="RefSeq" id="WP_238678414.1">
    <property type="nucleotide sequence ID" value="NZ_JAKKFD010000016.1"/>
</dbReference>
<organism evidence="4 5">
    <name type="scientific">Micromonospora trifolii</name>
    <dbReference type="NCBI Taxonomy" id="2911208"/>
    <lineage>
        <taxon>Bacteria</taxon>
        <taxon>Bacillati</taxon>
        <taxon>Actinomycetota</taxon>
        <taxon>Actinomycetes</taxon>
        <taxon>Micromonosporales</taxon>
        <taxon>Micromonosporaceae</taxon>
        <taxon>Micromonospora</taxon>
    </lineage>
</organism>
<evidence type="ECO:0000259" key="3">
    <source>
        <dbReference type="PROSITE" id="PS50937"/>
    </source>
</evidence>
<feature type="coiled-coil region" evidence="2">
    <location>
        <begin position="79"/>
        <end position="106"/>
    </location>
</feature>
<gene>
    <name evidence="4" type="ORF">NIE79_000973</name>
</gene>
<keyword evidence="2" id="KW-0175">Coiled coil</keyword>
<feature type="domain" description="HTH merR-type" evidence="3">
    <location>
        <begin position="1"/>
        <end position="68"/>
    </location>
</feature>
<dbReference type="PROSITE" id="PS00552">
    <property type="entry name" value="HTH_MERR_1"/>
    <property type="match status" value="1"/>
</dbReference>
<dbReference type="Proteomes" id="UP001201629">
    <property type="component" value="Unassembled WGS sequence"/>
</dbReference>
<dbReference type="Gene3D" id="1.10.1660.10">
    <property type="match status" value="1"/>
</dbReference>
<dbReference type="PANTHER" id="PTHR30204">
    <property type="entry name" value="REDOX-CYCLING DRUG-SENSING TRANSCRIPTIONAL ACTIVATOR SOXR"/>
    <property type="match status" value="1"/>
</dbReference>
<dbReference type="CDD" id="cd01282">
    <property type="entry name" value="HTH_MerR-like_sg3"/>
    <property type="match status" value="1"/>
</dbReference>
<protein>
    <submittedName>
        <fullName evidence="4">MerR family transcriptional regulator</fullName>
    </submittedName>
</protein>
<evidence type="ECO:0000256" key="2">
    <source>
        <dbReference type="SAM" id="Coils"/>
    </source>
</evidence>
<dbReference type="InterPro" id="IPR047057">
    <property type="entry name" value="MerR_fam"/>
</dbReference>
<dbReference type="SUPFAM" id="SSF46955">
    <property type="entry name" value="Putative DNA-binding domain"/>
    <property type="match status" value="1"/>
</dbReference>
<evidence type="ECO:0000256" key="1">
    <source>
        <dbReference type="ARBA" id="ARBA00023125"/>
    </source>
</evidence>
<dbReference type="PANTHER" id="PTHR30204:SF97">
    <property type="entry name" value="MERR FAMILY REGULATORY PROTEIN"/>
    <property type="match status" value="1"/>
</dbReference>
<dbReference type="InterPro" id="IPR000551">
    <property type="entry name" value="MerR-type_HTH_dom"/>
</dbReference>
<dbReference type="PRINTS" id="PR00040">
    <property type="entry name" value="HTHMERR"/>
</dbReference>
<sequence length="127" mass="14022">MRIGELATKAGVSVRALRYYEEQGLLTAARSSGGQRHYLDDAVDRVYLIQMLYAAGLSSRTILDLLPCVDAKVNTPQSRAMLRAERDRIDRQITQLRQARKRLDEVIALSESPASGCTRADTDAAVA</sequence>
<keyword evidence="5" id="KW-1185">Reference proteome</keyword>
<dbReference type="EMBL" id="JAKKFD010000016">
    <property type="protein sequence ID" value="MCG5443174.1"/>
    <property type="molecule type" value="Genomic_DNA"/>
</dbReference>
<dbReference type="Pfam" id="PF13411">
    <property type="entry name" value="MerR_1"/>
    <property type="match status" value="1"/>
</dbReference>
<name>A0ABS9N1K8_9ACTN</name>